<dbReference type="AlphaFoldDB" id="A0A0B1SAK1"/>
<dbReference type="Proteomes" id="UP000053660">
    <property type="component" value="Unassembled WGS sequence"/>
</dbReference>
<reference evidence="1 2" key="1">
    <citation type="submission" date="2014-03" db="EMBL/GenBank/DDBJ databases">
        <title>Draft genome of the hookworm Oesophagostomum dentatum.</title>
        <authorList>
            <person name="Mitreva M."/>
        </authorList>
    </citation>
    <scope>NUCLEOTIDE SEQUENCE [LARGE SCALE GENOMIC DNA]</scope>
    <source>
        <strain evidence="1 2">OD-Hann</strain>
    </source>
</reference>
<keyword evidence="2" id="KW-1185">Reference proteome</keyword>
<protein>
    <submittedName>
        <fullName evidence="1">Uncharacterized protein</fullName>
    </submittedName>
</protein>
<evidence type="ECO:0000313" key="2">
    <source>
        <dbReference type="Proteomes" id="UP000053660"/>
    </source>
</evidence>
<dbReference type="EMBL" id="KN583775">
    <property type="protein sequence ID" value="KHJ81954.1"/>
    <property type="molecule type" value="Genomic_DNA"/>
</dbReference>
<gene>
    <name evidence="1" type="ORF">OESDEN_18356</name>
</gene>
<sequence>MFAQVGSVYLNWNKSCFQQVSSRILSKNGRTRKLIFPT</sequence>
<organism evidence="1 2">
    <name type="scientific">Oesophagostomum dentatum</name>
    <name type="common">Nodular worm</name>
    <dbReference type="NCBI Taxonomy" id="61180"/>
    <lineage>
        <taxon>Eukaryota</taxon>
        <taxon>Metazoa</taxon>
        <taxon>Ecdysozoa</taxon>
        <taxon>Nematoda</taxon>
        <taxon>Chromadorea</taxon>
        <taxon>Rhabditida</taxon>
        <taxon>Rhabditina</taxon>
        <taxon>Rhabditomorpha</taxon>
        <taxon>Strongyloidea</taxon>
        <taxon>Strongylidae</taxon>
        <taxon>Oesophagostomum</taxon>
    </lineage>
</organism>
<accession>A0A0B1SAK1</accession>
<evidence type="ECO:0000313" key="1">
    <source>
        <dbReference type="EMBL" id="KHJ81954.1"/>
    </source>
</evidence>
<name>A0A0B1SAK1_OESDE</name>
<proteinExistence type="predicted"/>